<dbReference type="InterPro" id="IPR036676">
    <property type="entry name" value="PurM-like_C_sf"/>
</dbReference>
<organism evidence="8">
    <name type="scientific">freshwater metagenome</name>
    <dbReference type="NCBI Taxonomy" id="449393"/>
    <lineage>
        <taxon>unclassified sequences</taxon>
        <taxon>metagenomes</taxon>
        <taxon>ecological metagenomes</taxon>
    </lineage>
</organism>
<name>A0A6J7XRV0_9ZZZZ</name>
<accession>A0A6J7XRV0</accession>
<dbReference type="GO" id="GO:0006189">
    <property type="term" value="P:'de novo' IMP biosynthetic process"/>
    <property type="evidence" value="ECO:0007669"/>
    <property type="project" value="UniProtKB-UniPathway"/>
</dbReference>
<dbReference type="GO" id="GO:0004637">
    <property type="term" value="F:phosphoribosylamine-glycine ligase activity"/>
    <property type="evidence" value="ECO:0007669"/>
    <property type="project" value="TreeGrafter"/>
</dbReference>
<dbReference type="HAMAP" id="MF_00741">
    <property type="entry name" value="AIRS"/>
    <property type="match status" value="1"/>
</dbReference>
<evidence type="ECO:0000313" key="8">
    <source>
        <dbReference type="EMBL" id="CAB5240502.1"/>
    </source>
</evidence>
<protein>
    <recommendedName>
        <fullName evidence="2">phosphoribosylformylglycinamidine cyclo-ligase</fullName>
        <ecNumber evidence="2">6.3.3.1</ecNumber>
    </recommendedName>
</protein>
<keyword evidence="5" id="KW-0067">ATP-binding</keyword>
<dbReference type="Gene3D" id="3.90.650.10">
    <property type="entry name" value="PurM-like C-terminal domain"/>
    <property type="match status" value="1"/>
</dbReference>
<dbReference type="EC" id="6.3.3.1" evidence="2"/>
<comment type="pathway">
    <text evidence="1">Purine metabolism; IMP biosynthesis via de novo pathway; 5-amino-1-(5-phospho-D-ribosyl)imidazole from N(2)-formyl-N(1)-(5-phospho-D-ribosyl)glycinamide: step 2/2.</text>
</comment>
<dbReference type="Pfam" id="PF02769">
    <property type="entry name" value="AIRS_C"/>
    <property type="match status" value="1"/>
</dbReference>
<feature type="domain" description="PurM-like C-terminal" evidence="7">
    <location>
        <begin position="173"/>
        <end position="338"/>
    </location>
</feature>
<proteinExistence type="inferred from homology"/>
<dbReference type="InterPro" id="IPR004733">
    <property type="entry name" value="PurM_cligase"/>
</dbReference>
<sequence>MSTYKDSGVDIDAGDRAVELMKASIARASRPEVMGGIGGFAGLFDASALKKFTKPLLATSTDGVGTKTEIARAMGMYNTIGEDLVAMVVDDLVVCGAEPLFMTDYIAVGKVIPERIAEIVSGIARGCEKANTALIGGETAEHPGLLGPDEFDIAGAATGVVDEPNLLSKENVQAGDLIIAMPSSGFHANGYSLIRHILKTKKLDLSKTYSDFDMSLGEILLTPTEIYTRDCLALAQLLGTSLRTFSHITGGGLADNTARVIPTGLSAIYDRSTWSLPAALEFLAAEGSTPQSDFERTWNCGVGMVAVISAESADLSLSALAARGMKAWVAGSIQAAGASTAGAALEGDYKAR</sequence>
<gene>
    <name evidence="8" type="ORF">UFOPK3554_00885</name>
</gene>
<evidence type="ECO:0000256" key="5">
    <source>
        <dbReference type="ARBA" id="ARBA00022840"/>
    </source>
</evidence>
<keyword evidence="4" id="KW-0547">Nucleotide-binding</keyword>
<dbReference type="InterPro" id="IPR036921">
    <property type="entry name" value="PurM-like_N_sf"/>
</dbReference>
<evidence type="ECO:0000256" key="2">
    <source>
        <dbReference type="ARBA" id="ARBA00013047"/>
    </source>
</evidence>
<dbReference type="SUPFAM" id="SSF55326">
    <property type="entry name" value="PurM N-terminal domain-like"/>
    <property type="match status" value="1"/>
</dbReference>
<dbReference type="InterPro" id="IPR016188">
    <property type="entry name" value="PurM-like_N"/>
</dbReference>
<evidence type="ECO:0000256" key="4">
    <source>
        <dbReference type="ARBA" id="ARBA00022741"/>
    </source>
</evidence>
<dbReference type="EMBL" id="CAFBSG010000011">
    <property type="protein sequence ID" value="CAB5240502.1"/>
    <property type="molecule type" value="Genomic_DNA"/>
</dbReference>
<dbReference type="Gene3D" id="3.30.1330.10">
    <property type="entry name" value="PurM-like, N-terminal domain"/>
    <property type="match status" value="1"/>
</dbReference>
<dbReference type="UniPathway" id="UPA00074">
    <property type="reaction ID" value="UER00129"/>
</dbReference>
<feature type="domain" description="PurM-like N-terminal" evidence="6">
    <location>
        <begin position="53"/>
        <end position="161"/>
    </location>
</feature>
<keyword evidence="3" id="KW-0436">Ligase</keyword>
<dbReference type="PANTHER" id="PTHR10520">
    <property type="entry name" value="TRIFUNCTIONAL PURINE BIOSYNTHETIC PROTEIN ADENOSINE-3-RELATED"/>
    <property type="match status" value="1"/>
</dbReference>
<reference evidence="8" key="1">
    <citation type="submission" date="2020-05" db="EMBL/GenBank/DDBJ databases">
        <authorList>
            <person name="Chiriac C."/>
            <person name="Salcher M."/>
            <person name="Ghai R."/>
            <person name="Kavagutti S V."/>
        </authorList>
    </citation>
    <scope>NUCLEOTIDE SEQUENCE</scope>
</reference>
<dbReference type="FunFam" id="3.30.1330.10:FF:000001">
    <property type="entry name" value="Phosphoribosylformylglycinamidine cyclo-ligase"/>
    <property type="match status" value="1"/>
</dbReference>
<dbReference type="NCBIfam" id="TIGR00878">
    <property type="entry name" value="purM"/>
    <property type="match status" value="1"/>
</dbReference>
<dbReference type="Pfam" id="PF00586">
    <property type="entry name" value="AIRS"/>
    <property type="match status" value="1"/>
</dbReference>
<dbReference type="InterPro" id="IPR010918">
    <property type="entry name" value="PurM-like_C_dom"/>
</dbReference>
<dbReference type="CDD" id="cd02196">
    <property type="entry name" value="PurM"/>
    <property type="match status" value="1"/>
</dbReference>
<dbReference type="PANTHER" id="PTHR10520:SF12">
    <property type="entry name" value="TRIFUNCTIONAL PURINE BIOSYNTHETIC PROTEIN ADENOSINE-3"/>
    <property type="match status" value="1"/>
</dbReference>
<evidence type="ECO:0000256" key="1">
    <source>
        <dbReference type="ARBA" id="ARBA00004686"/>
    </source>
</evidence>
<dbReference type="AlphaFoldDB" id="A0A6J7XRV0"/>
<dbReference type="GO" id="GO:0005829">
    <property type="term" value="C:cytosol"/>
    <property type="evidence" value="ECO:0007669"/>
    <property type="project" value="TreeGrafter"/>
</dbReference>
<dbReference type="GO" id="GO:0046084">
    <property type="term" value="P:adenine biosynthetic process"/>
    <property type="evidence" value="ECO:0007669"/>
    <property type="project" value="TreeGrafter"/>
</dbReference>
<evidence type="ECO:0000259" key="6">
    <source>
        <dbReference type="Pfam" id="PF00586"/>
    </source>
</evidence>
<dbReference type="SUPFAM" id="SSF56042">
    <property type="entry name" value="PurM C-terminal domain-like"/>
    <property type="match status" value="1"/>
</dbReference>
<dbReference type="GO" id="GO:0004641">
    <property type="term" value="F:phosphoribosylformylglycinamidine cyclo-ligase activity"/>
    <property type="evidence" value="ECO:0007669"/>
    <property type="project" value="UniProtKB-EC"/>
</dbReference>
<dbReference type="GO" id="GO:0005524">
    <property type="term" value="F:ATP binding"/>
    <property type="evidence" value="ECO:0007669"/>
    <property type="project" value="UniProtKB-KW"/>
</dbReference>
<evidence type="ECO:0000256" key="3">
    <source>
        <dbReference type="ARBA" id="ARBA00022598"/>
    </source>
</evidence>
<evidence type="ECO:0000259" key="7">
    <source>
        <dbReference type="Pfam" id="PF02769"/>
    </source>
</evidence>